<accession>A0A1W6EWA3</accession>
<dbReference type="AlphaFoldDB" id="A0A1W6EWA3"/>
<evidence type="ECO:0000256" key="1">
    <source>
        <dbReference type="SAM" id="Coils"/>
    </source>
</evidence>
<dbReference type="EMBL" id="KY563583">
    <property type="protein sequence ID" value="ARK19992.1"/>
    <property type="molecule type" value="mRNA"/>
</dbReference>
<feature type="chain" id="PRO_5012845722" evidence="2">
    <location>
        <begin position="19"/>
        <end position="205"/>
    </location>
</feature>
<reference evidence="3" key="1">
    <citation type="submission" date="2017-02" db="EMBL/GenBank/DDBJ databases">
        <title>Parasitoid Jewel Wasp Mounts Multi-Pronged Neurochemical Attack to Hijack a Host Brain.</title>
        <authorList>
            <person name="Arvidson R.S."/>
            <person name="Kaiser M."/>
            <person name="Libersat F."/>
            <person name="Adams M.E."/>
        </authorList>
    </citation>
    <scope>NUCLEOTIDE SEQUENCE</scope>
    <source>
        <strain evidence="3">210</strain>
    </source>
</reference>
<evidence type="ECO:0000313" key="3">
    <source>
        <dbReference type="EMBL" id="ARK19992.1"/>
    </source>
</evidence>
<keyword evidence="1" id="KW-0175">Coiled coil</keyword>
<sequence>MKSALVIVLATALVIAEAKVAPTSAKNDAHTTAQEPVQLSEILSQAQANINDLTNQINQHIRTHLDNPESAVNVVKEHSNNFVTALQNYVKNVSEEVKNKSPELENLWTDIKGKLTKVVEDLSSGVPEAQVQINQLGAKFQEGVQVLIKESDNAVKTLNDNSDKVQENVAKYTKQAVEIALQAVSSMNEGLQKVPTSATATAAAH</sequence>
<dbReference type="GO" id="GO:0006869">
    <property type="term" value="P:lipid transport"/>
    <property type="evidence" value="ECO:0007669"/>
    <property type="project" value="InterPro"/>
</dbReference>
<evidence type="ECO:0000256" key="2">
    <source>
        <dbReference type="SAM" id="SignalP"/>
    </source>
</evidence>
<dbReference type="SUPFAM" id="SSF47857">
    <property type="entry name" value="Apolipophorin-III"/>
    <property type="match status" value="1"/>
</dbReference>
<dbReference type="Gene3D" id="1.20.120.20">
    <property type="entry name" value="Apolipoprotein"/>
    <property type="match status" value="1"/>
</dbReference>
<dbReference type="InterPro" id="IPR010009">
    <property type="entry name" value="ApoLp-III"/>
</dbReference>
<protein>
    <submittedName>
        <fullName evidence="3">Apolipophorin-III-like protein</fullName>
    </submittedName>
</protein>
<dbReference type="GO" id="GO:0005576">
    <property type="term" value="C:extracellular region"/>
    <property type="evidence" value="ECO:0007669"/>
    <property type="project" value="InterPro"/>
</dbReference>
<dbReference type="Pfam" id="PF07464">
    <property type="entry name" value="ApoLp-III"/>
    <property type="match status" value="1"/>
</dbReference>
<dbReference type="OrthoDB" id="7674009at2759"/>
<dbReference type="GO" id="GO:0008289">
    <property type="term" value="F:lipid binding"/>
    <property type="evidence" value="ECO:0007669"/>
    <property type="project" value="InterPro"/>
</dbReference>
<feature type="coiled-coil region" evidence="1">
    <location>
        <begin position="148"/>
        <end position="175"/>
    </location>
</feature>
<organism evidence="3">
    <name type="scientific">Ampulex compressa</name>
    <name type="common">Emerald cockroach wasp</name>
    <dbReference type="NCBI Taxonomy" id="860918"/>
    <lineage>
        <taxon>Eukaryota</taxon>
        <taxon>Metazoa</taxon>
        <taxon>Ecdysozoa</taxon>
        <taxon>Arthropoda</taxon>
        <taxon>Hexapoda</taxon>
        <taxon>Insecta</taxon>
        <taxon>Pterygota</taxon>
        <taxon>Neoptera</taxon>
        <taxon>Endopterygota</taxon>
        <taxon>Hymenoptera</taxon>
        <taxon>Apocrita</taxon>
        <taxon>Aculeata</taxon>
        <taxon>Apoidea</taxon>
        <taxon>Ampulicidae</taxon>
        <taxon>Ampulicini</taxon>
        <taxon>Ampulex</taxon>
    </lineage>
</organism>
<name>A0A1W6EWA3_AMPCP</name>
<feature type="signal peptide" evidence="2">
    <location>
        <begin position="1"/>
        <end position="18"/>
    </location>
</feature>
<keyword evidence="2" id="KW-0732">Signal</keyword>
<proteinExistence type="evidence at transcript level"/>
<dbReference type="CDD" id="cd13769">
    <property type="entry name" value="ApoLp-III_like"/>
    <property type="match status" value="1"/>
</dbReference>